<reference evidence="2" key="1">
    <citation type="submission" date="2021-02" db="EMBL/GenBank/DDBJ databases">
        <title>Natronogracilivirga saccharolytica gen. nov. sp. nov. a new anaerobic, haloalkiliphilic carbohydrate-fermenting bacterium from soda lake and proposing of Cyclonatronumiaceae fam. nov. in the phylum Balneolaeota.</title>
        <authorList>
            <person name="Zhilina T.N."/>
            <person name="Sorokin D.Y."/>
            <person name="Zavarzina D.G."/>
            <person name="Toshchakov S.V."/>
            <person name="Kublanov I.V."/>
        </authorList>
    </citation>
    <scope>NUCLEOTIDE SEQUENCE</scope>
    <source>
        <strain evidence="2">Z-1702</strain>
    </source>
</reference>
<gene>
    <name evidence="2" type="ORF">NATSA_03525</name>
</gene>
<dbReference type="SUPFAM" id="SSF56801">
    <property type="entry name" value="Acetyl-CoA synthetase-like"/>
    <property type="match status" value="1"/>
</dbReference>
<feature type="domain" description="AMP-dependent synthetase/ligase" evidence="1">
    <location>
        <begin position="17"/>
        <end position="467"/>
    </location>
</feature>
<dbReference type="GO" id="GO:0016874">
    <property type="term" value="F:ligase activity"/>
    <property type="evidence" value="ECO:0007669"/>
    <property type="project" value="UniProtKB-KW"/>
</dbReference>
<protein>
    <submittedName>
        <fullName evidence="2">Long-chain fatty acid--CoA ligase</fullName>
    </submittedName>
</protein>
<dbReference type="RefSeq" id="WP_210510452.1">
    <property type="nucleotide sequence ID" value="NZ_JAFIDN010000002.1"/>
</dbReference>
<name>A0A8J7S7U1_9BACT</name>
<proteinExistence type="predicted"/>
<dbReference type="InterPro" id="IPR000873">
    <property type="entry name" value="AMP-dep_synth/lig_dom"/>
</dbReference>
<dbReference type="PANTHER" id="PTHR43813:SF1">
    <property type="entry name" value="ACYL-ACTIVATING ENZYME 16, CHLOROPLASTIC-RELATED"/>
    <property type="match status" value="1"/>
</dbReference>
<dbReference type="InterPro" id="IPR020845">
    <property type="entry name" value="AMP-binding_CS"/>
</dbReference>
<dbReference type="Gene3D" id="3.40.50.12780">
    <property type="entry name" value="N-terminal domain of ligase-like"/>
    <property type="match status" value="2"/>
</dbReference>
<dbReference type="EMBL" id="JAFIDN010000002">
    <property type="protein sequence ID" value="MBP3191726.1"/>
    <property type="molecule type" value="Genomic_DNA"/>
</dbReference>
<comment type="caution">
    <text evidence="2">The sequence shown here is derived from an EMBL/GenBank/DDBJ whole genome shotgun (WGS) entry which is preliminary data.</text>
</comment>
<evidence type="ECO:0000313" key="2">
    <source>
        <dbReference type="EMBL" id="MBP3191726.1"/>
    </source>
</evidence>
<dbReference type="PANTHER" id="PTHR43813">
    <property type="entry name" value="ACYL-ACTIVATING ENZYME 16, CHLOROPLASTIC-RELATED"/>
    <property type="match status" value="1"/>
</dbReference>
<accession>A0A8J7S7U1</accession>
<keyword evidence="2" id="KW-0436">Ligase</keyword>
<dbReference type="Pfam" id="PF23562">
    <property type="entry name" value="AMP-binding_C_3"/>
    <property type="match status" value="1"/>
</dbReference>
<dbReference type="InterPro" id="IPR052987">
    <property type="entry name" value="Chloroplast_AMP-bd_Enzymes"/>
</dbReference>
<dbReference type="Proteomes" id="UP000673975">
    <property type="component" value="Unassembled WGS sequence"/>
</dbReference>
<dbReference type="AlphaFoldDB" id="A0A8J7S7U1"/>
<evidence type="ECO:0000313" key="3">
    <source>
        <dbReference type="Proteomes" id="UP000673975"/>
    </source>
</evidence>
<sequence>MESRIIASNLADLYRKAADKYESLPAFATRKKALEWEPVSFRELYEQGKELAAGLIELGVEARDHVGLFSDNRVEWMLADYGIQLCGAVNSPRGADVTDDEMVYIINHARIRVAFVENDALQKKIMRLKPDMPELQEVILLSSKSEPLEGVHPLREVMAIGALQREKGDRQVEERMDAIRPDDLFTLIYTSGTTGKPKGVMLTHSNMMSQMEVIPIELTCTDRVLSILPIWHIFERVFEVYTISCGACNYYTSIRTLGDDLQNVEPTFMGSAPRLWESLHQRILENVRSAHPVRRALFHIAYFLGHYYQESIFYITNNDLQLKPQSKIKRAIFRAGHLIRLLLLLPWYGFFNAAVLESVRKSAGGSIKATVSGGGALPIEIDKFFNYIGIPVLEGYGLTETSPVIAVRTEEKLVNGTVGPPVADTEVRIVDLDTEEVLYPNEKYPHQGRGLRGEIWVRGPQVMKGYYREPSITKSVLRDGGWFRTGDMGMMTHNGSLKILGRSKSTIVLSNGENLEPEPLEMQLRQSRYIENCMVVGQDQKFVGALIVPRLEVFREEGVEAESLEDLAENPKANRIMKEEVRQMLTRTAGIKKFEYVRDFRLLPNTFKVGDEVTNLFKLKRHVIEDKYQDTINDIFAPKEVKV</sequence>
<keyword evidence="3" id="KW-1185">Reference proteome</keyword>
<dbReference type="Pfam" id="PF00501">
    <property type="entry name" value="AMP-binding"/>
    <property type="match status" value="1"/>
</dbReference>
<organism evidence="2 3">
    <name type="scientific">Natronogracilivirga saccharolytica</name>
    <dbReference type="NCBI Taxonomy" id="2812953"/>
    <lineage>
        <taxon>Bacteria</taxon>
        <taxon>Pseudomonadati</taxon>
        <taxon>Balneolota</taxon>
        <taxon>Balneolia</taxon>
        <taxon>Balneolales</taxon>
        <taxon>Cyclonatronaceae</taxon>
        <taxon>Natronogracilivirga</taxon>
    </lineage>
</organism>
<dbReference type="InterPro" id="IPR042099">
    <property type="entry name" value="ANL_N_sf"/>
</dbReference>
<evidence type="ECO:0000259" key="1">
    <source>
        <dbReference type="Pfam" id="PF00501"/>
    </source>
</evidence>
<dbReference type="PROSITE" id="PS00455">
    <property type="entry name" value="AMP_BINDING"/>
    <property type="match status" value="1"/>
</dbReference>